<dbReference type="Pfam" id="PF02627">
    <property type="entry name" value="CMD"/>
    <property type="match status" value="1"/>
</dbReference>
<evidence type="ECO:0000313" key="3">
    <source>
        <dbReference type="Proteomes" id="UP000199608"/>
    </source>
</evidence>
<evidence type="ECO:0000313" key="2">
    <source>
        <dbReference type="EMBL" id="SDU43327.1"/>
    </source>
</evidence>
<proteinExistence type="predicted"/>
<dbReference type="GO" id="GO:0051920">
    <property type="term" value="F:peroxiredoxin activity"/>
    <property type="evidence" value="ECO:0007669"/>
    <property type="project" value="InterPro"/>
</dbReference>
<dbReference type="PANTHER" id="PTHR33570:SF10">
    <property type="entry name" value="GAMMA-CARBOXYMUCONOLACTONE DECARBOXYLASE"/>
    <property type="match status" value="1"/>
</dbReference>
<accession>A0A1H2IGR6</accession>
<reference evidence="3" key="1">
    <citation type="submission" date="2016-10" db="EMBL/GenBank/DDBJ databases">
        <authorList>
            <person name="Varghese N."/>
            <person name="Submissions S."/>
        </authorList>
    </citation>
    <scope>NUCLEOTIDE SEQUENCE [LARGE SCALE GENOMIC DNA]</scope>
    <source>
        <strain evidence="3">DSM 3384</strain>
    </source>
</reference>
<name>A0A1H2IGR6_9BACT</name>
<sequence>MISWVTEKPTDNTKKTTWTALLPELPFELLFTAFFKEAEVDPKEIAKKTGKTAKLYFSTVKEEEKPYNLWRHFDKELAKDMSLYITGQMYAREKIPHQTRQLVTVAALTVLSKPDELKLHTHAALNVGCTKEEIAEVIFQTSIYGGVPAANTALTVLKEVLEERGEE</sequence>
<gene>
    <name evidence="2" type="ORF">SAMN04487931_108179</name>
</gene>
<dbReference type="EMBL" id="FNLL01000008">
    <property type="protein sequence ID" value="SDU43327.1"/>
    <property type="molecule type" value="Genomic_DNA"/>
</dbReference>
<dbReference type="InterPro" id="IPR029032">
    <property type="entry name" value="AhpD-like"/>
</dbReference>
<dbReference type="Proteomes" id="UP000199608">
    <property type="component" value="Unassembled WGS sequence"/>
</dbReference>
<dbReference type="PANTHER" id="PTHR33570">
    <property type="entry name" value="4-CARBOXYMUCONOLACTONE DECARBOXYLASE FAMILY PROTEIN"/>
    <property type="match status" value="1"/>
</dbReference>
<organism evidence="2 3">
    <name type="scientific">Desulfobacula phenolica</name>
    <dbReference type="NCBI Taxonomy" id="90732"/>
    <lineage>
        <taxon>Bacteria</taxon>
        <taxon>Pseudomonadati</taxon>
        <taxon>Thermodesulfobacteriota</taxon>
        <taxon>Desulfobacteria</taxon>
        <taxon>Desulfobacterales</taxon>
        <taxon>Desulfobacteraceae</taxon>
        <taxon>Desulfobacula</taxon>
    </lineage>
</organism>
<feature type="domain" description="Carboxymuconolactone decarboxylase-like" evidence="1">
    <location>
        <begin position="77"/>
        <end position="159"/>
    </location>
</feature>
<dbReference type="AlphaFoldDB" id="A0A1H2IGR6"/>
<dbReference type="InterPro" id="IPR003779">
    <property type="entry name" value="CMD-like"/>
</dbReference>
<dbReference type="InterPro" id="IPR052512">
    <property type="entry name" value="4CMD/NDH-1_regulator"/>
</dbReference>
<evidence type="ECO:0000259" key="1">
    <source>
        <dbReference type="Pfam" id="PF02627"/>
    </source>
</evidence>
<protein>
    <submittedName>
        <fullName evidence="2">4-carboxymuconolactone decarboxylase</fullName>
    </submittedName>
</protein>
<dbReference type="SUPFAM" id="SSF69118">
    <property type="entry name" value="AhpD-like"/>
    <property type="match status" value="1"/>
</dbReference>
<dbReference type="Gene3D" id="1.20.1290.10">
    <property type="entry name" value="AhpD-like"/>
    <property type="match status" value="1"/>
</dbReference>
<keyword evidence="3" id="KW-1185">Reference proteome</keyword>